<name>A0ABQ8E7U8_BRANA</name>
<dbReference type="EMBL" id="JAGKQM010000002">
    <property type="protein sequence ID" value="KAH0936923.1"/>
    <property type="molecule type" value="Genomic_DNA"/>
</dbReference>
<evidence type="ECO:0000313" key="2">
    <source>
        <dbReference type="EMBL" id="KAH0936923.1"/>
    </source>
</evidence>
<gene>
    <name evidence="2" type="ORF">HID58_004384</name>
</gene>
<proteinExistence type="predicted"/>
<organism evidence="2 3">
    <name type="scientific">Brassica napus</name>
    <name type="common">Rape</name>
    <dbReference type="NCBI Taxonomy" id="3708"/>
    <lineage>
        <taxon>Eukaryota</taxon>
        <taxon>Viridiplantae</taxon>
        <taxon>Streptophyta</taxon>
        <taxon>Embryophyta</taxon>
        <taxon>Tracheophyta</taxon>
        <taxon>Spermatophyta</taxon>
        <taxon>Magnoliopsida</taxon>
        <taxon>eudicotyledons</taxon>
        <taxon>Gunneridae</taxon>
        <taxon>Pentapetalae</taxon>
        <taxon>rosids</taxon>
        <taxon>malvids</taxon>
        <taxon>Brassicales</taxon>
        <taxon>Brassicaceae</taxon>
        <taxon>Brassiceae</taxon>
        <taxon>Brassica</taxon>
    </lineage>
</organism>
<reference evidence="2 3" key="1">
    <citation type="submission" date="2021-05" db="EMBL/GenBank/DDBJ databases">
        <title>Genome Assembly of Synthetic Allotetraploid Brassica napus Reveals Homoeologous Exchanges between Subgenomes.</title>
        <authorList>
            <person name="Davis J.T."/>
        </authorList>
    </citation>
    <scope>NUCLEOTIDE SEQUENCE [LARGE SCALE GENOMIC DNA]</scope>
    <source>
        <strain evidence="3">cv. Da-Ae</strain>
        <tissue evidence="2">Seedling</tissue>
    </source>
</reference>
<feature type="compositionally biased region" description="Basic and acidic residues" evidence="1">
    <location>
        <begin position="28"/>
        <end position="58"/>
    </location>
</feature>
<comment type="caution">
    <text evidence="2">The sequence shown here is derived from an EMBL/GenBank/DDBJ whole genome shotgun (WGS) entry which is preliminary data.</text>
</comment>
<protein>
    <submittedName>
        <fullName evidence="2">Uncharacterized protein</fullName>
    </submittedName>
</protein>
<feature type="region of interest" description="Disordered" evidence="1">
    <location>
        <begin position="1"/>
        <end position="61"/>
    </location>
</feature>
<accession>A0ABQ8E7U8</accession>
<evidence type="ECO:0000313" key="3">
    <source>
        <dbReference type="Proteomes" id="UP000824890"/>
    </source>
</evidence>
<evidence type="ECO:0000256" key="1">
    <source>
        <dbReference type="SAM" id="MobiDB-lite"/>
    </source>
</evidence>
<sequence length="912" mass="100323">KVGRYSDTYHKVERRRSKDGEESVPIRISERSREKRQHESEATPGRRIERESNERGDNKGGLGFRRYCLRRHVHRRESSSSFLLFLSAMATVVLPRFSASTISVPDSDPDPLFTWFSDLLSVAPPPEPPDPPDPSDSFLPLCRPYIFEASASSRRSRSSFDDSALVSSGVQLSTALCSSLSCPILGENPWLPLAGPFAPCIKRSQGLGSSVYWSKSLILEPCLLLGFSYFNKSLLLPWNEDVVLSLKLFLPQFEDVVLVLKLFLPQFEDIVGSVSFIMKLYLPQYEDITLWCTSLLSRQWSSSQPSDFLKQGFVGSEFVAVSGGLFPKLSPALNGVGTRDSVSKMVLSDAETMPSIACLSAIFDAADLLTVMPLETLMSLLCEIVWNCQDAKVVFQALVGSALMVEALKLRSALLKAKELILLSFHLFSDSQVFIFTLRLGSVLNEIAGVLHDVRSLATLFNPLSFSCFPCFNNVQAVSLAKASLEVVLPRFSASTISVPDSDPDPLFTWFSDLLSVAPPPEPPDPPDPSDSFLPLCRPYIFEASASSRRSRSSFDDSALVSSGVQLSTALCSSLSCPILGENPWLPLAGPFAPCIKRSQGLGSSVYWSKSLILEPCLLLGFSYFNKSLLLPWNEDVVLSLKLFLPQFEDVVLVLKLFLPQFEDIVGSVSFIMKLYLPQYEDITLWCTSLLPQCEVIWTFSFVVLVSFISGLLSRQWSSSQPSDFLKQGFVGSEFVAVSGGLFPKLSPALNGVGTRDSVSKMVLSDAETMPSIACLSAIFDAADLLTVMPLETLMSLLCEIVWNCQDAKVVFQALVGSALMVEALKLRSALLKAKELILLSFHLFSDSQVFIFTLRLGSVLNEIAGVLHDVRSLATLFNPLSFSCFPCFNNVQAVSLAKASLEGMNIKNTVV</sequence>
<feature type="compositionally biased region" description="Basic and acidic residues" evidence="1">
    <location>
        <begin position="7"/>
        <end position="21"/>
    </location>
</feature>
<feature type="non-terminal residue" evidence="2">
    <location>
        <position position="1"/>
    </location>
</feature>
<dbReference type="PANTHER" id="PTHR47074:SF75">
    <property type="entry name" value="RNASE H TYPE-1 DOMAIN-CONTAINING PROTEIN"/>
    <property type="match status" value="1"/>
</dbReference>
<dbReference type="InterPro" id="IPR052929">
    <property type="entry name" value="RNase_H-like_EbsB-rel"/>
</dbReference>
<dbReference type="Proteomes" id="UP000824890">
    <property type="component" value="Unassembled WGS sequence"/>
</dbReference>
<dbReference type="PANTHER" id="PTHR47074">
    <property type="entry name" value="BNAC02G40300D PROTEIN"/>
    <property type="match status" value="1"/>
</dbReference>
<keyword evidence="3" id="KW-1185">Reference proteome</keyword>